<dbReference type="SMART" id="SM00501">
    <property type="entry name" value="BRIGHT"/>
    <property type="match status" value="1"/>
</dbReference>
<evidence type="ECO:0000259" key="1">
    <source>
        <dbReference type="PROSITE" id="PS51011"/>
    </source>
</evidence>
<dbReference type="PANTHER" id="PTHR46691:SF6">
    <property type="entry name" value="HIGH MOBILITY GROUP B PROTEIN 10-RELATED"/>
    <property type="match status" value="1"/>
</dbReference>
<dbReference type="Pfam" id="PF01388">
    <property type="entry name" value="ARID"/>
    <property type="match status" value="1"/>
</dbReference>
<dbReference type="EMBL" id="JAVXUP010000607">
    <property type="protein sequence ID" value="KAK3024325.1"/>
    <property type="molecule type" value="Genomic_DNA"/>
</dbReference>
<dbReference type="PANTHER" id="PTHR46691">
    <property type="entry name" value="HIGH MOBILITY GROUP B PROTEIN 9"/>
    <property type="match status" value="1"/>
</dbReference>
<dbReference type="CDD" id="cd16872">
    <property type="entry name" value="ARID_HMGB9-like"/>
    <property type="match status" value="1"/>
</dbReference>
<name>A0AA88WF60_9ASTE</name>
<dbReference type="SMART" id="SM01014">
    <property type="entry name" value="ARID"/>
    <property type="match status" value="1"/>
</dbReference>
<keyword evidence="3" id="KW-1185">Reference proteome</keyword>
<accession>A0AA88WF60</accession>
<dbReference type="GO" id="GO:0003677">
    <property type="term" value="F:DNA binding"/>
    <property type="evidence" value="ECO:0007669"/>
    <property type="project" value="InterPro"/>
</dbReference>
<dbReference type="InterPro" id="IPR045303">
    <property type="entry name" value="ARID_HMGB9-like"/>
</dbReference>
<sequence>MPPMRVHSMPARDATHELIAGIRGSLNQCVILLCTTLAKAIVSSMTAINFHEPVSQVMYGKFLKCYGLEQSYGTVAYTRRPVDIRSCAGVPSSPLGRETCTSVNNGSMFKTFPSKRLLSMVVPTIGGKTLDLHRLFVEVTSRGGILKVLTDRKWKEVILVFRFPSTITSASFVLRKYYMSLLYDFEQKNISDLVFGAKESPGSTVNGSAPLHVLEDDAPMNQFSEELDQPLGYVMTTEERMSLESGGPSAGVGHAPDMCPTRVKDISVTSYLSQDLRTKKTGLLWNRLTEDEQQRNRIGRQHVSVRQVTGGSDCRCLLEPHVKQYQGHNPNIDNAVYSQLSSPLSGGYGYLPPPAAYGQLGLYVPSPPAAVPMYPQYRPLWSEQRRRMDTLYALGLAIYNGAPPVTWEKLMSLFTPAAASPYPQDRPLWSKQCPPVVSSALGGGRSLYGRGPAKDNRAPPVAREQMGLCIPAAASTYPQDRPPSEQSPPDVLVSSALEGGCGSLYSPGSETNNPAPPVAREQTGLYIATAPAAVFTSQQSSRPRCAETTKKKTPCSRLAKDGSLYCLQHAKINAKKFGANAACSSTGCVRTTDKGSSCKRKAVENCVLCWQHERMKERKTGCGSIVDLNMVPR</sequence>
<dbReference type="SUPFAM" id="SSF46774">
    <property type="entry name" value="ARID-like"/>
    <property type="match status" value="1"/>
</dbReference>
<evidence type="ECO:0000313" key="3">
    <source>
        <dbReference type="Proteomes" id="UP001188597"/>
    </source>
</evidence>
<organism evidence="2 3">
    <name type="scientific">Escallonia herrerae</name>
    <dbReference type="NCBI Taxonomy" id="1293975"/>
    <lineage>
        <taxon>Eukaryota</taxon>
        <taxon>Viridiplantae</taxon>
        <taxon>Streptophyta</taxon>
        <taxon>Embryophyta</taxon>
        <taxon>Tracheophyta</taxon>
        <taxon>Spermatophyta</taxon>
        <taxon>Magnoliopsida</taxon>
        <taxon>eudicotyledons</taxon>
        <taxon>Gunneridae</taxon>
        <taxon>Pentapetalae</taxon>
        <taxon>asterids</taxon>
        <taxon>campanulids</taxon>
        <taxon>Escalloniales</taxon>
        <taxon>Escalloniaceae</taxon>
        <taxon>Escallonia</taxon>
    </lineage>
</organism>
<dbReference type="PROSITE" id="PS51011">
    <property type="entry name" value="ARID"/>
    <property type="match status" value="1"/>
</dbReference>
<dbReference type="AlphaFoldDB" id="A0AA88WF60"/>
<proteinExistence type="predicted"/>
<dbReference type="Gene3D" id="1.10.150.60">
    <property type="entry name" value="ARID DNA-binding domain"/>
    <property type="match status" value="1"/>
</dbReference>
<dbReference type="InterPro" id="IPR001606">
    <property type="entry name" value="ARID_dom"/>
</dbReference>
<gene>
    <name evidence="2" type="ORF">RJ639_043007</name>
</gene>
<comment type="caution">
    <text evidence="2">The sequence shown here is derived from an EMBL/GenBank/DDBJ whole genome shotgun (WGS) entry which is preliminary data.</text>
</comment>
<dbReference type="InterPro" id="IPR036431">
    <property type="entry name" value="ARID_dom_sf"/>
</dbReference>
<protein>
    <recommendedName>
        <fullName evidence="1">ARID domain-containing protein</fullName>
    </recommendedName>
</protein>
<feature type="domain" description="ARID" evidence="1">
    <location>
        <begin position="99"/>
        <end position="190"/>
    </location>
</feature>
<evidence type="ECO:0000313" key="2">
    <source>
        <dbReference type="EMBL" id="KAK3024325.1"/>
    </source>
</evidence>
<reference evidence="2" key="1">
    <citation type="submission" date="2022-12" db="EMBL/GenBank/DDBJ databases">
        <title>Draft genome assemblies for two species of Escallonia (Escalloniales).</title>
        <authorList>
            <person name="Chanderbali A."/>
            <person name="Dervinis C."/>
            <person name="Anghel I."/>
            <person name="Soltis D."/>
            <person name="Soltis P."/>
            <person name="Zapata F."/>
        </authorList>
    </citation>
    <scope>NUCLEOTIDE SEQUENCE</scope>
    <source>
        <strain evidence="2">UCBG64.0493</strain>
        <tissue evidence="2">Leaf</tissue>
    </source>
</reference>
<dbReference type="Proteomes" id="UP001188597">
    <property type="component" value="Unassembled WGS sequence"/>
</dbReference>